<dbReference type="SUPFAM" id="SSF55073">
    <property type="entry name" value="Nucleotide cyclase"/>
    <property type="match status" value="1"/>
</dbReference>
<dbReference type="GO" id="GO:1902201">
    <property type="term" value="P:negative regulation of bacterial-type flagellum-dependent cell motility"/>
    <property type="evidence" value="ECO:0007669"/>
    <property type="project" value="TreeGrafter"/>
</dbReference>
<evidence type="ECO:0000313" key="10">
    <source>
        <dbReference type="Proteomes" id="UP000512043"/>
    </source>
</evidence>
<dbReference type="InterPro" id="IPR050469">
    <property type="entry name" value="Diguanylate_Cyclase"/>
</dbReference>
<dbReference type="InterPro" id="IPR029016">
    <property type="entry name" value="GAF-like_dom_sf"/>
</dbReference>
<dbReference type="GO" id="GO:0005525">
    <property type="term" value="F:GTP binding"/>
    <property type="evidence" value="ECO:0007669"/>
    <property type="project" value="UniProtKB-KW"/>
</dbReference>
<dbReference type="Gene3D" id="3.30.450.40">
    <property type="match status" value="1"/>
</dbReference>
<dbReference type="Proteomes" id="UP000510650">
    <property type="component" value="Chromosome"/>
</dbReference>
<dbReference type="GO" id="GO:0043709">
    <property type="term" value="P:cell adhesion involved in single-species biofilm formation"/>
    <property type="evidence" value="ECO:0007669"/>
    <property type="project" value="TreeGrafter"/>
</dbReference>
<dbReference type="InterPro" id="IPR003018">
    <property type="entry name" value="GAF"/>
</dbReference>
<comment type="cofactor">
    <cofactor evidence="1">
        <name>Mg(2+)</name>
        <dbReference type="ChEBI" id="CHEBI:18420"/>
    </cofactor>
</comment>
<dbReference type="AlphaFoldDB" id="A0A7D6ZYI3"/>
<comment type="pathway">
    <text evidence="2">Purine metabolism; 3',5'-cyclic di-GMP biosynthesis.</text>
</comment>
<dbReference type="EC" id="2.7.7.65" evidence="3"/>
<evidence type="ECO:0000256" key="3">
    <source>
        <dbReference type="ARBA" id="ARBA00012528"/>
    </source>
</evidence>
<dbReference type="SUPFAM" id="SSF55781">
    <property type="entry name" value="GAF domain-like"/>
    <property type="match status" value="1"/>
</dbReference>
<feature type="domain" description="GGDEF" evidence="6">
    <location>
        <begin position="204"/>
        <end position="341"/>
    </location>
</feature>
<evidence type="ECO:0000313" key="8">
    <source>
        <dbReference type="EMBL" id="QLY37295.1"/>
    </source>
</evidence>
<dbReference type="RefSeq" id="WP_115258706.1">
    <property type="nucleotide sequence ID" value="NZ_CP055466.1"/>
</dbReference>
<keyword evidence="4" id="KW-0342">GTP-binding</keyword>
<dbReference type="SMART" id="SM00065">
    <property type="entry name" value="GAF"/>
    <property type="match status" value="1"/>
</dbReference>
<protein>
    <recommendedName>
        <fullName evidence="3">diguanylate cyclase</fullName>
        <ecNumber evidence="3">2.7.7.65</ecNumber>
    </recommendedName>
</protein>
<dbReference type="PANTHER" id="PTHR45138">
    <property type="entry name" value="REGULATORY COMPONENTS OF SENSORY TRANSDUCTION SYSTEM"/>
    <property type="match status" value="1"/>
</dbReference>
<reference evidence="7" key="2">
    <citation type="journal article" date="2021" name="Microb. Genom.">
        <title>A genomic epidemiological study shows that prevalence of antimicrobial resistance in Enterobacterales is associated with the livestock host, as well as antimicrobial usage.</title>
        <authorList>
            <person name="AbuOun M."/>
            <person name="Jones H."/>
            <person name="Stubberfield E."/>
            <person name="Gilson D."/>
            <person name="Shaw L.P."/>
            <person name="Hubbard A.T.M."/>
            <person name="Chau K.K."/>
            <person name="Sebra R."/>
            <person name="Peto T.E.A."/>
            <person name="Crook D.W."/>
            <person name="Read D.S."/>
            <person name="Gweon H.S."/>
            <person name="Walker A.S."/>
            <person name="Stoesser N."/>
            <person name="Smith R.P."/>
            <person name="Anjum M.F."/>
            <person name="On Behalf Of The Rehab Consortium."/>
        </authorList>
    </citation>
    <scope>NUCLEOTIDE SEQUENCE</scope>
    <source>
        <strain evidence="8">RHBSTW-00334</strain>
        <strain evidence="7">RHBSTW-00398</strain>
    </source>
</reference>
<dbReference type="CDD" id="cd01949">
    <property type="entry name" value="GGDEF"/>
    <property type="match status" value="1"/>
</dbReference>
<dbReference type="Gene3D" id="3.30.70.270">
    <property type="match status" value="1"/>
</dbReference>
<keyword evidence="4" id="KW-0547">Nucleotide-binding</keyword>
<dbReference type="InterPro" id="IPR043128">
    <property type="entry name" value="Rev_trsase/Diguanyl_cyclase"/>
</dbReference>
<evidence type="ECO:0000256" key="4">
    <source>
        <dbReference type="ARBA" id="ARBA00023134"/>
    </source>
</evidence>
<evidence type="ECO:0000313" key="9">
    <source>
        <dbReference type="Proteomes" id="UP000510650"/>
    </source>
</evidence>
<evidence type="ECO:0000256" key="5">
    <source>
        <dbReference type="ARBA" id="ARBA00034247"/>
    </source>
</evidence>
<dbReference type="EMBL" id="CP055538">
    <property type="protein sequence ID" value="QLO13834.1"/>
    <property type="molecule type" value="Genomic_DNA"/>
</dbReference>
<proteinExistence type="predicted"/>
<dbReference type="Pfam" id="PF00990">
    <property type="entry name" value="GGDEF"/>
    <property type="match status" value="1"/>
</dbReference>
<dbReference type="EMBL" id="CP056597">
    <property type="protein sequence ID" value="QLY37295.1"/>
    <property type="molecule type" value="Genomic_DNA"/>
</dbReference>
<accession>A0A7D6ZYI3</accession>
<comment type="catalytic activity">
    <reaction evidence="5">
        <text>2 GTP = 3',3'-c-di-GMP + 2 diphosphate</text>
        <dbReference type="Rhea" id="RHEA:24898"/>
        <dbReference type="ChEBI" id="CHEBI:33019"/>
        <dbReference type="ChEBI" id="CHEBI:37565"/>
        <dbReference type="ChEBI" id="CHEBI:58805"/>
        <dbReference type="EC" id="2.7.7.65"/>
    </reaction>
</comment>
<evidence type="ECO:0000313" key="7">
    <source>
        <dbReference type="EMBL" id="QLO13834.1"/>
    </source>
</evidence>
<evidence type="ECO:0000256" key="2">
    <source>
        <dbReference type="ARBA" id="ARBA00004665"/>
    </source>
</evidence>
<dbReference type="PANTHER" id="PTHR45138:SF9">
    <property type="entry name" value="DIGUANYLATE CYCLASE DGCM-RELATED"/>
    <property type="match status" value="1"/>
</dbReference>
<reference evidence="9 10" key="1">
    <citation type="submission" date="2020-06" db="EMBL/GenBank/DDBJ databases">
        <title>REHAB project genomes.</title>
        <authorList>
            <person name="Shaw L.P."/>
        </authorList>
    </citation>
    <scope>NUCLEOTIDE SEQUENCE [LARGE SCALE GENOMIC DNA]</scope>
    <source>
        <strain evidence="10">RHBSTW-00334</strain>
        <strain evidence="9">RHBSTW-00398</strain>
    </source>
</reference>
<evidence type="ECO:0000256" key="1">
    <source>
        <dbReference type="ARBA" id="ARBA00001946"/>
    </source>
</evidence>
<dbReference type="SMART" id="SM00267">
    <property type="entry name" value="GGDEF"/>
    <property type="match status" value="1"/>
</dbReference>
<organism evidence="7 9">
    <name type="scientific">Citrobacter freundii</name>
    <dbReference type="NCBI Taxonomy" id="546"/>
    <lineage>
        <taxon>Bacteria</taxon>
        <taxon>Pseudomonadati</taxon>
        <taxon>Pseudomonadota</taxon>
        <taxon>Gammaproteobacteria</taxon>
        <taxon>Enterobacterales</taxon>
        <taxon>Enterobacteriaceae</taxon>
        <taxon>Citrobacter</taxon>
        <taxon>Citrobacter freundii complex</taxon>
    </lineage>
</organism>
<gene>
    <name evidence="8" type="ORF">HV164_12500</name>
    <name evidence="7" type="ORF">HV183_10535</name>
</gene>
<dbReference type="InterPro" id="IPR000160">
    <property type="entry name" value="GGDEF_dom"/>
</dbReference>
<dbReference type="NCBIfam" id="TIGR00254">
    <property type="entry name" value="GGDEF"/>
    <property type="match status" value="1"/>
</dbReference>
<sequence>MSDMILARVSQSLATEQSVEGLVRQLLEMLEMVTDMESTYLTKVDLDARLQHILYARNSRQMHIPEGLSVPWDETLCKRAIEENCLYSDNVPARWPDCAAARALEITTFLSTPVHLPDGTFYGTLCATSRQQQTLSQRGEQVLHLFASLIAQSIQKESLVAQLREANAALIAHSYTDALTGLPNRRAIFENMETLFSLARHLQQKIIVAYIDLDDFKLINDRFGHEVGDQFLIQVGQRLRHVCSENDILGRLGGDEFLVAGLSQKSEEDQHTRMQRVKDQLQQQLCGDYQLGAISLFYPGASLGVIEVDPRETDLNCALHNADSAMYLDKKREGKTAFVTH</sequence>
<dbReference type="InterPro" id="IPR029787">
    <property type="entry name" value="Nucleotide_cyclase"/>
</dbReference>
<dbReference type="GO" id="GO:0005886">
    <property type="term" value="C:plasma membrane"/>
    <property type="evidence" value="ECO:0007669"/>
    <property type="project" value="TreeGrafter"/>
</dbReference>
<dbReference type="PROSITE" id="PS50887">
    <property type="entry name" value="GGDEF"/>
    <property type="match status" value="1"/>
</dbReference>
<dbReference type="Pfam" id="PF13185">
    <property type="entry name" value="GAF_2"/>
    <property type="match status" value="1"/>
</dbReference>
<evidence type="ECO:0000259" key="6">
    <source>
        <dbReference type="PROSITE" id="PS50887"/>
    </source>
</evidence>
<dbReference type="Proteomes" id="UP000512043">
    <property type="component" value="Chromosome"/>
</dbReference>
<name>A0A7D6ZYI3_CITFR</name>
<dbReference type="GO" id="GO:0052621">
    <property type="term" value="F:diguanylate cyclase activity"/>
    <property type="evidence" value="ECO:0007669"/>
    <property type="project" value="UniProtKB-EC"/>
</dbReference>